<dbReference type="EMBL" id="CP005746">
    <property type="protein sequence ID" value="AHH11088.1"/>
    <property type="molecule type" value="Genomic_DNA"/>
</dbReference>
<evidence type="ECO:0000256" key="1">
    <source>
        <dbReference type="ARBA" id="ARBA00010700"/>
    </source>
</evidence>
<dbReference type="AlphaFoldDB" id="W5SWL7"/>
<geneLocation type="plasmid" evidence="5 6">
    <name>unnamed</name>
</geneLocation>
<keyword evidence="5" id="KW-0614">Plasmid</keyword>
<dbReference type="InterPro" id="IPR031471">
    <property type="entry name" value="BptA"/>
</dbReference>
<dbReference type="RefSeq" id="WP_025408441.1">
    <property type="nucleotide sequence ID" value="NZ_CP005746.1"/>
</dbReference>
<comment type="similarity">
    <text evidence="1">Belongs to the BptA family.</text>
</comment>
<evidence type="ECO:0000313" key="6">
    <source>
        <dbReference type="Proteomes" id="UP000019330"/>
    </source>
</evidence>
<evidence type="ECO:0000256" key="3">
    <source>
        <dbReference type="ARBA" id="ARBA00023026"/>
    </source>
</evidence>
<dbReference type="Proteomes" id="UP000019330">
    <property type="component" value="Plasmid unnamed"/>
</dbReference>
<dbReference type="OrthoDB" id="351060at2"/>
<keyword evidence="6" id="KW-1185">Reference proteome</keyword>
<dbReference type="Pfam" id="PF17044">
    <property type="entry name" value="BPTA"/>
    <property type="match status" value="1"/>
</dbReference>
<evidence type="ECO:0000256" key="4">
    <source>
        <dbReference type="ARBA" id="ARBA00031297"/>
    </source>
</evidence>
<evidence type="ECO:0000256" key="2">
    <source>
        <dbReference type="ARBA" id="ARBA00018692"/>
    </source>
</evidence>
<keyword evidence="3" id="KW-0843">Virulence</keyword>
<protein>
    <recommendedName>
        <fullName evidence="2">Protein BptA</fullName>
    </recommendedName>
    <alternativeName>
        <fullName evidence="4">Borrelial persistence in ticks protein A</fullName>
    </alternativeName>
</protein>
<accession>W5SWL7</accession>
<sequence length="200" mass="23535">MCTRFILRMRRVFLLCVLGVFLLSAEFKTYSDNGHYFYKKYTCEFKSGSITSISFTKKEMTDVAIERLSRYYSNAEHIKRVEAVYPDYTLSFVIDGEHRVVNIKSVIFDGIEAKPSIFEIHYSELQLGEIRDFQIDPPYVNLKLAEIIFPMPVRSVFNVRLRKGLVDKLKAKDKIKITLISIYDKEFVLETDNFIKKYDF</sequence>
<name>W5SWL7_9SPIR</name>
<reference evidence="5" key="1">
    <citation type="submission" date="2013-04" db="EMBL/GenBank/DDBJ databases">
        <title>Comparative Genomics of Relapsing Fever Spirochetes.</title>
        <authorList>
            <person name="Schwan T.G."/>
            <person name="Raffel S.J."/>
            <person name="Porcella S.F."/>
            <person name="Martens C.A."/>
            <person name="Bruno D.P."/>
            <person name="Ricklefs S.M."/>
            <person name="Barbian K.B."/>
        </authorList>
    </citation>
    <scope>NUCLEOTIDE SEQUENCE</scope>
    <source>
        <strain evidence="5">Co53</strain>
        <plasmid evidence="5">unnamed</plasmid>
    </source>
</reference>
<organism evidence="5">
    <name type="scientific">Borrelia coriaceae ATCC 43381</name>
    <dbReference type="NCBI Taxonomy" id="1408429"/>
    <lineage>
        <taxon>Bacteria</taxon>
        <taxon>Pseudomonadati</taxon>
        <taxon>Spirochaetota</taxon>
        <taxon>Spirochaetia</taxon>
        <taxon>Spirochaetales</taxon>
        <taxon>Borreliaceae</taxon>
        <taxon>Borrelia</taxon>
    </lineage>
</organism>
<gene>
    <name evidence="5" type="ORF">BCO_0000501</name>
</gene>
<proteinExistence type="inferred from homology"/>
<dbReference type="HOGENOM" id="CLU_1369891_0_0_12"/>
<evidence type="ECO:0000313" key="5">
    <source>
        <dbReference type="EMBL" id="AHH11088.1"/>
    </source>
</evidence>